<feature type="transmembrane region" description="Helical" evidence="6">
    <location>
        <begin position="331"/>
        <end position="350"/>
    </location>
</feature>
<evidence type="ECO:0000256" key="5">
    <source>
        <dbReference type="ARBA" id="ARBA00023136"/>
    </source>
</evidence>
<sequence>MKKGAGSGSGAELISRLDRIPIWPFGSTVLWVIGMGFLVAFYDITNVSFALPKIAGYFHLSSAASAIPVTASLLGYILGSYLNSTLADLKGRRTAIISATILFTVGSLATTFSFSYGWLIVWRFVTGMGIGAEIAAISTYIGEMAPAPVRGRYTGMANIWSFTGLAVVPFVALGLLTHFSWGWRGMFFVGALAGLTLIWAFRIPESPRWLIAHDRLAEAEAVIQNGEARAEKKLGKSLPAPVLLADETHEQKFPTSALFRPPYLGRWLLLFFVWVFMYLSDYAWLGMAPTLLVDKGYSLASSTLFLLVTGIGYPIGAILSAWFGDRFERKYSILVGIVVYALSLAAFGLFPSGATIVIAGFILSVALVFFFPLLYALTAESFPTQARATGVSLTDGIGHVGGALAPIFTLAIYAAFGHTGFLMAFMYMALTAIICAILLPFGVAATRKSLEVVHHEPADSVGVVSQ</sequence>
<dbReference type="PROSITE" id="PS00217">
    <property type="entry name" value="SUGAR_TRANSPORT_2"/>
    <property type="match status" value="1"/>
</dbReference>
<evidence type="ECO:0000313" key="9">
    <source>
        <dbReference type="Proteomes" id="UP000533476"/>
    </source>
</evidence>
<dbReference type="SUPFAM" id="SSF103473">
    <property type="entry name" value="MFS general substrate transporter"/>
    <property type="match status" value="1"/>
</dbReference>
<feature type="transmembrane region" description="Helical" evidence="6">
    <location>
        <begin position="297"/>
        <end position="319"/>
    </location>
</feature>
<dbReference type="CDD" id="cd17316">
    <property type="entry name" value="MFS_SV2_like"/>
    <property type="match status" value="1"/>
</dbReference>
<reference evidence="8 9" key="1">
    <citation type="submission" date="2020-04" db="EMBL/GenBank/DDBJ databases">
        <authorList>
            <person name="Zhang R."/>
            <person name="Schippers A."/>
        </authorList>
    </citation>
    <scope>NUCLEOTIDE SEQUENCE [LARGE SCALE GENOMIC DNA]</scope>
    <source>
        <strain evidence="8 9">DSM 109850</strain>
    </source>
</reference>
<evidence type="ECO:0000256" key="3">
    <source>
        <dbReference type="ARBA" id="ARBA00022692"/>
    </source>
</evidence>
<keyword evidence="4 6" id="KW-1133">Transmembrane helix</keyword>
<feature type="transmembrane region" description="Helical" evidence="6">
    <location>
        <begin position="422"/>
        <end position="445"/>
    </location>
</feature>
<feature type="transmembrane region" description="Helical" evidence="6">
    <location>
        <begin position="356"/>
        <end position="377"/>
    </location>
</feature>
<feature type="transmembrane region" description="Helical" evidence="6">
    <location>
        <begin position="267"/>
        <end position="285"/>
    </location>
</feature>
<dbReference type="PANTHER" id="PTHR23508">
    <property type="entry name" value="CARBOXYLIC ACID TRANSPORTER PROTEIN HOMOLOG"/>
    <property type="match status" value="1"/>
</dbReference>
<feature type="domain" description="Major facilitator superfamily (MFS) profile" evidence="7">
    <location>
        <begin position="29"/>
        <end position="447"/>
    </location>
</feature>
<comment type="caution">
    <text evidence="8">The sequence shown here is derived from an EMBL/GenBank/DDBJ whole genome shotgun (WGS) entry which is preliminary data.</text>
</comment>
<gene>
    <name evidence="8" type="ORF">HIJ39_15345</name>
</gene>
<evidence type="ECO:0000259" key="7">
    <source>
        <dbReference type="PROSITE" id="PS50850"/>
    </source>
</evidence>
<dbReference type="PANTHER" id="PTHR23508:SF10">
    <property type="entry name" value="CARBOXYLIC ACID TRANSPORTER PROTEIN HOMOLOG"/>
    <property type="match status" value="1"/>
</dbReference>
<dbReference type="Pfam" id="PF00083">
    <property type="entry name" value="Sugar_tr"/>
    <property type="match status" value="1"/>
</dbReference>
<protein>
    <submittedName>
        <fullName evidence="8">MFS transporter</fullName>
    </submittedName>
</protein>
<dbReference type="PROSITE" id="PS50850">
    <property type="entry name" value="MFS"/>
    <property type="match status" value="1"/>
</dbReference>
<evidence type="ECO:0000256" key="1">
    <source>
        <dbReference type="ARBA" id="ARBA00004651"/>
    </source>
</evidence>
<feature type="transmembrane region" description="Helical" evidence="6">
    <location>
        <begin position="94"/>
        <end position="114"/>
    </location>
</feature>
<feature type="transmembrane region" description="Helical" evidence="6">
    <location>
        <begin position="20"/>
        <end position="42"/>
    </location>
</feature>
<organism evidence="8 9">
    <name type="scientific">Sulfobacillus harzensis</name>
    <dbReference type="NCBI Taxonomy" id="2729629"/>
    <lineage>
        <taxon>Bacteria</taxon>
        <taxon>Bacillati</taxon>
        <taxon>Bacillota</taxon>
        <taxon>Clostridia</taxon>
        <taxon>Eubacteriales</taxon>
        <taxon>Clostridiales Family XVII. Incertae Sedis</taxon>
        <taxon>Sulfobacillus</taxon>
    </lineage>
</organism>
<dbReference type="EMBL" id="JABBVZ010000063">
    <property type="protein sequence ID" value="NMP23717.1"/>
    <property type="molecule type" value="Genomic_DNA"/>
</dbReference>
<dbReference type="GO" id="GO:0046943">
    <property type="term" value="F:carboxylic acid transmembrane transporter activity"/>
    <property type="evidence" value="ECO:0007669"/>
    <property type="project" value="TreeGrafter"/>
</dbReference>
<feature type="transmembrane region" description="Helical" evidence="6">
    <location>
        <begin position="397"/>
        <end position="416"/>
    </location>
</feature>
<proteinExistence type="predicted"/>
<dbReference type="Gene3D" id="1.20.1250.20">
    <property type="entry name" value="MFS general substrate transporter like domains"/>
    <property type="match status" value="1"/>
</dbReference>
<evidence type="ECO:0000256" key="4">
    <source>
        <dbReference type="ARBA" id="ARBA00022989"/>
    </source>
</evidence>
<dbReference type="InterPro" id="IPR020846">
    <property type="entry name" value="MFS_dom"/>
</dbReference>
<keyword evidence="3 6" id="KW-0812">Transmembrane</keyword>
<dbReference type="InterPro" id="IPR005828">
    <property type="entry name" value="MFS_sugar_transport-like"/>
</dbReference>
<feature type="transmembrane region" description="Helical" evidence="6">
    <location>
        <begin position="54"/>
        <end position="82"/>
    </location>
</feature>
<feature type="transmembrane region" description="Helical" evidence="6">
    <location>
        <begin position="153"/>
        <end position="175"/>
    </location>
</feature>
<accession>A0A7Y0Q3M7</accession>
<comment type="subcellular location">
    <subcellularLocation>
        <location evidence="1">Cell membrane</location>
        <topology evidence="1">Multi-pass membrane protein</topology>
    </subcellularLocation>
</comment>
<dbReference type="InterPro" id="IPR036259">
    <property type="entry name" value="MFS_trans_sf"/>
</dbReference>
<dbReference type="RefSeq" id="WP_169101233.1">
    <property type="nucleotide sequence ID" value="NZ_JABBVZ010000063.1"/>
</dbReference>
<feature type="transmembrane region" description="Helical" evidence="6">
    <location>
        <begin position="120"/>
        <end position="141"/>
    </location>
</feature>
<evidence type="ECO:0000313" key="8">
    <source>
        <dbReference type="EMBL" id="NMP23717.1"/>
    </source>
</evidence>
<dbReference type="AlphaFoldDB" id="A0A7Y0Q3M7"/>
<keyword evidence="2" id="KW-0813">Transport</keyword>
<dbReference type="InterPro" id="IPR005829">
    <property type="entry name" value="Sugar_transporter_CS"/>
</dbReference>
<keyword evidence="9" id="KW-1185">Reference proteome</keyword>
<dbReference type="Proteomes" id="UP000533476">
    <property type="component" value="Unassembled WGS sequence"/>
</dbReference>
<evidence type="ECO:0000256" key="6">
    <source>
        <dbReference type="SAM" id="Phobius"/>
    </source>
</evidence>
<dbReference type="GO" id="GO:0005886">
    <property type="term" value="C:plasma membrane"/>
    <property type="evidence" value="ECO:0007669"/>
    <property type="project" value="UniProtKB-SubCell"/>
</dbReference>
<name>A0A7Y0Q3M7_9FIRM</name>
<keyword evidence="5 6" id="KW-0472">Membrane</keyword>
<feature type="transmembrane region" description="Helical" evidence="6">
    <location>
        <begin position="181"/>
        <end position="201"/>
    </location>
</feature>
<evidence type="ECO:0000256" key="2">
    <source>
        <dbReference type="ARBA" id="ARBA00022448"/>
    </source>
</evidence>